<accession>A0AAE0EF51</accession>
<protein>
    <submittedName>
        <fullName evidence="1">Uncharacterized protein</fullName>
    </submittedName>
</protein>
<gene>
    <name evidence="1" type="ORF">Dsin_005681</name>
</gene>
<comment type="caution">
    <text evidence="1">The sequence shown here is derived from an EMBL/GenBank/DDBJ whole genome shotgun (WGS) entry which is preliminary data.</text>
</comment>
<keyword evidence="2" id="KW-1185">Reference proteome</keyword>
<reference evidence="1" key="1">
    <citation type="journal article" date="2023" name="Plant J.">
        <title>Genome sequences and population genomics provide insights into the demographic history, inbreeding, and mutation load of two 'living fossil' tree species of Dipteronia.</title>
        <authorList>
            <person name="Feng Y."/>
            <person name="Comes H.P."/>
            <person name="Chen J."/>
            <person name="Zhu S."/>
            <person name="Lu R."/>
            <person name="Zhang X."/>
            <person name="Li P."/>
            <person name="Qiu J."/>
            <person name="Olsen K.M."/>
            <person name="Qiu Y."/>
        </authorList>
    </citation>
    <scope>NUCLEOTIDE SEQUENCE</scope>
    <source>
        <strain evidence="1">NBL</strain>
    </source>
</reference>
<dbReference type="InterPro" id="IPR052343">
    <property type="entry name" value="Retrotransposon-Effector_Assoc"/>
</dbReference>
<proteinExistence type="predicted"/>
<name>A0AAE0EF51_9ROSI</name>
<evidence type="ECO:0000313" key="2">
    <source>
        <dbReference type="Proteomes" id="UP001281410"/>
    </source>
</evidence>
<dbReference type="AlphaFoldDB" id="A0AAE0EF51"/>
<dbReference type="EMBL" id="JANJYJ010000002">
    <property type="protein sequence ID" value="KAK3225819.1"/>
    <property type="molecule type" value="Genomic_DNA"/>
</dbReference>
<dbReference type="PANTHER" id="PTHR46890">
    <property type="entry name" value="NON-LTR RETROLELEMENT REVERSE TRANSCRIPTASE-LIKE PROTEIN-RELATED"/>
    <property type="match status" value="1"/>
</dbReference>
<dbReference type="Proteomes" id="UP001281410">
    <property type="component" value="Unassembled WGS sequence"/>
</dbReference>
<sequence length="216" mass="24278">MIGDVRNVDLVTSNDSTGRFLLVRVVIAMNVPLKRSLRVDMLGTRKVTNMLLRHERLLEYCFKCGRLRRITEVCFEDKDDQEVTSEANLWLGTWLLATSLTKRYLYGNGRSERRQVLVGNDVAKASLKCLNDGESLVVVNKTLITMIPKIHSDECVGDFRPIIICNVTYKIVAKVIANRLRGVLGEVTSEAQSALIVGRLISDNTIIGFECIHGIR</sequence>
<organism evidence="1 2">
    <name type="scientific">Dipteronia sinensis</name>
    <dbReference type="NCBI Taxonomy" id="43782"/>
    <lineage>
        <taxon>Eukaryota</taxon>
        <taxon>Viridiplantae</taxon>
        <taxon>Streptophyta</taxon>
        <taxon>Embryophyta</taxon>
        <taxon>Tracheophyta</taxon>
        <taxon>Spermatophyta</taxon>
        <taxon>Magnoliopsida</taxon>
        <taxon>eudicotyledons</taxon>
        <taxon>Gunneridae</taxon>
        <taxon>Pentapetalae</taxon>
        <taxon>rosids</taxon>
        <taxon>malvids</taxon>
        <taxon>Sapindales</taxon>
        <taxon>Sapindaceae</taxon>
        <taxon>Hippocastanoideae</taxon>
        <taxon>Acereae</taxon>
        <taxon>Dipteronia</taxon>
    </lineage>
</organism>
<dbReference type="PANTHER" id="PTHR46890:SF48">
    <property type="entry name" value="RNA-DIRECTED DNA POLYMERASE"/>
    <property type="match status" value="1"/>
</dbReference>
<evidence type="ECO:0000313" key="1">
    <source>
        <dbReference type="EMBL" id="KAK3225819.1"/>
    </source>
</evidence>